<reference evidence="2 3" key="1">
    <citation type="submission" date="2018-04" db="EMBL/GenBank/DDBJ databases">
        <title>The genome of golden apple snail Pomacea canaliculata provides insight into stress tolerance and invasive adaptation.</title>
        <authorList>
            <person name="Liu C."/>
            <person name="Liu B."/>
            <person name="Ren Y."/>
            <person name="Zhang Y."/>
            <person name="Wang H."/>
            <person name="Li S."/>
            <person name="Jiang F."/>
            <person name="Yin L."/>
            <person name="Zhang G."/>
            <person name="Qian W."/>
            <person name="Fan W."/>
        </authorList>
    </citation>
    <scope>NUCLEOTIDE SEQUENCE [LARGE SCALE GENOMIC DNA]</scope>
    <source>
        <strain evidence="2">SZHN2017</strain>
        <tissue evidence="2">Muscle</tissue>
    </source>
</reference>
<evidence type="ECO:0000313" key="3">
    <source>
        <dbReference type="Proteomes" id="UP000245119"/>
    </source>
</evidence>
<feature type="compositionally biased region" description="Low complexity" evidence="1">
    <location>
        <begin position="296"/>
        <end position="307"/>
    </location>
</feature>
<feature type="compositionally biased region" description="Basic and acidic residues" evidence="1">
    <location>
        <begin position="217"/>
        <end position="227"/>
    </location>
</feature>
<feature type="region of interest" description="Disordered" evidence="1">
    <location>
        <begin position="212"/>
        <end position="316"/>
    </location>
</feature>
<evidence type="ECO:0000256" key="1">
    <source>
        <dbReference type="SAM" id="MobiDB-lite"/>
    </source>
</evidence>
<feature type="compositionally biased region" description="Basic and acidic residues" evidence="1">
    <location>
        <begin position="279"/>
        <end position="292"/>
    </location>
</feature>
<protein>
    <submittedName>
        <fullName evidence="2">Uncharacterized protein</fullName>
    </submittedName>
</protein>
<dbReference type="EMBL" id="PZQS01000007">
    <property type="protein sequence ID" value="PVD27309.1"/>
    <property type="molecule type" value="Genomic_DNA"/>
</dbReference>
<accession>A0A2T7P1L0</accession>
<dbReference type="Proteomes" id="UP000245119">
    <property type="component" value="Linkage Group LG7"/>
</dbReference>
<name>A0A2T7P1L0_POMCA</name>
<evidence type="ECO:0000313" key="2">
    <source>
        <dbReference type="EMBL" id="PVD27309.1"/>
    </source>
</evidence>
<proteinExistence type="predicted"/>
<dbReference type="AlphaFoldDB" id="A0A2T7P1L0"/>
<gene>
    <name evidence="2" type="ORF">C0Q70_12465</name>
</gene>
<keyword evidence="3" id="KW-1185">Reference proteome</keyword>
<feature type="compositionally biased region" description="Polar residues" evidence="1">
    <location>
        <begin position="250"/>
        <end position="263"/>
    </location>
</feature>
<sequence length="316" mass="34960">MMFTQQDGGLWKFDIVNHEGTIVNITVIGPIAQSSEEQGGSGKSLFKAEFSFATATLHARLFSVEWHSGKACDKALTTINLVKCFTTREAGTRPALKIFTKSQSLSVKEGETSDIDFSLNFSTAVDAGVKIVVQHQKVGGLTFDTKCRIDHTKTGACQILFGPCECIGERSETYQYRLKMTFTKEDDGLWKFDFVSHEWTIVNITVIESITSSQAHESTEPAQKEKMTTLTGSPSEEEYEDTGWMEQVQCDVQSSMTATSRDVQSGHHLEQTTETSGSLKEEETIDFRKSVETDADSVTSTATTPSTPELPPRLYT</sequence>
<comment type="caution">
    <text evidence="2">The sequence shown here is derived from an EMBL/GenBank/DDBJ whole genome shotgun (WGS) entry which is preliminary data.</text>
</comment>
<organism evidence="2 3">
    <name type="scientific">Pomacea canaliculata</name>
    <name type="common">Golden apple snail</name>
    <dbReference type="NCBI Taxonomy" id="400727"/>
    <lineage>
        <taxon>Eukaryota</taxon>
        <taxon>Metazoa</taxon>
        <taxon>Spiralia</taxon>
        <taxon>Lophotrochozoa</taxon>
        <taxon>Mollusca</taxon>
        <taxon>Gastropoda</taxon>
        <taxon>Caenogastropoda</taxon>
        <taxon>Architaenioglossa</taxon>
        <taxon>Ampullarioidea</taxon>
        <taxon>Ampullariidae</taxon>
        <taxon>Pomacea</taxon>
    </lineage>
</organism>